<organism evidence="1 2">
    <name type="scientific">Racocetra persica</name>
    <dbReference type="NCBI Taxonomy" id="160502"/>
    <lineage>
        <taxon>Eukaryota</taxon>
        <taxon>Fungi</taxon>
        <taxon>Fungi incertae sedis</taxon>
        <taxon>Mucoromycota</taxon>
        <taxon>Glomeromycotina</taxon>
        <taxon>Glomeromycetes</taxon>
        <taxon>Diversisporales</taxon>
        <taxon>Gigasporaceae</taxon>
        <taxon>Racocetra</taxon>
    </lineage>
</organism>
<evidence type="ECO:0000313" key="1">
    <source>
        <dbReference type="EMBL" id="CAG8469802.1"/>
    </source>
</evidence>
<reference evidence="1" key="1">
    <citation type="submission" date="2021-06" db="EMBL/GenBank/DDBJ databases">
        <authorList>
            <person name="Kallberg Y."/>
            <person name="Tangrot J."/>
            <person name="Rosling A."/>
        </authorList>
    </citation>
    <scope>NUCLEOTIDE SEQUENCE</scope>
    <source>
        <strain evidence="1">MA461A</strain>
    </source>
</reference>
<protein>
    <submittedName>
        <fullName evidence="1">19752_t:CDS:1</fullName>
    </submittedName>
</protein>
<proteinExistence type="predicted"/>
<comment type="caution">
    <text evidence="1">The sequence shown here is derived from an EMBL/GenBank/DDBJ whole genome shotgun (WGS) entry which is preliminary data.</text>
</comment>
<sequence length="379" mass="39729">MTVSSSIFKWKHLIVLIIFIAFVTICSGSGHVIKKRQAATGKSPQAPSPQPQAPQPQAPAPQVPQAPSKAPQVPQAPQEPPAQSQAPPAQSQAQPAQTQPAPPSQQTQPAQPQPPAQQSQPAQPAQQTQPSPQGQTQPGQPAQTQPGPQGQGQTQPAPQPVQTQAQGGTHQSASGNDQKSTSLSFVVNDFTINSCTDTLKCSKENIGTTDKHVPSTTAPKVTSELTTTYDVCTNNPNCKVVPLTPGQSAKMVTTTQPADTKVITLAPANGASPKPNAKYTTTKFTSTMYQVYPGYSIITSSTGSDGQVATYETYVPPSTVVVLKEVTGVQEADALSTDGIVGGGNSFNEMRRSGSGLLGIIMSLWVVAITLFYMIKNVD</sequence>
<gene>
    <name evidence="1" type="ORF">RPERSI_LOCUS526</name>
</gene>
<dbReference type="Proteomes" id="UP000789920">
    <property type="component" value="Unassembled WGS sequence"/>
</dbReference>
<dbReference type="EMBL" id="CAJVQC010000415">
    <property type="protein sequence ID" value="CAG8469802.1"/>
    <property type="molecule type" value="Genomic_DNA"/>
</dbReference>
<evidence type="ECO:0000313" key="2">
    <source>
        <dbReference type="Proteomes" id="UP000789920"/>
    </source>
</evidence>
<name>A0ACA9KF42_9GLOM</name>
<keyword evidence="2" id="KW-1185">Reference proteome</keyword>
<accession>A0ACA9KF42</accession>